<keyword evidence="1" id="KW-0812">Transmembrane</keyword>
<gene>
    <name evidence="2" type="ORF">TA05250</name>
</gene>
<protein>
    <submittedName>
        <fullName evidence="2">Uncharacterized protein</fullName>
    </submittedName>
</protein>
<dbReference type="AlphaFoldDB" id="Q4UBL8"/>
<dbReference type="InParanoid" id="Q4UBL8"/>
<dbReference type="KEGG" id="tan:TA05250"/>
<name>Q4UBL8_THEAN</name>
<accession>Q4UBL8</accession>
<proteinExistence type="predicted"/>
<keyword evidence="1" id="KW-1133">Transmembrane helix</keyword>
<evidence type="ECO:0000256" key="1">
    <source>
        <dbReference type="SAM" id="Phobius"/>
    </source>
</evidence>
<evidence type="ECO:0000313" key="3">
    <source>
        <dbReference type="Proteomes" id="UP000001950"/>
    </source>
</evidence>
<reference evidence="2 3" key="1">
    <citation type="journal article" date="2005" name="Science">
        <title>Genome of the host-cell transforming parasite Theileria annulata compared with T. parva.</title>
        <authorList>
            <person name="Pain A."/>
            <person name="Renauld H."/>
            <person name="Berriman M."/>
            <person name="Murphy L."/>
            <person name="Yeats C.A."/>
            <person name="Weir W."/>
            <person name="Kerhornou A."/>
            <person name="Aslett M."/>
            <person name="Bishop R."/>
            <person name="Bouchier C."/>
            <person name="Cochet M."/>
            <person name="Coulson R.M.R."/>
            <person name="Cronin A."/>
            <person name="de Villiers E.P."/>
            <person name="Fraser A."/>
            <person name="Fosker N."/>
            <person name="Gardner M."/>
            <person name="Goble A."/>
            <person name="Griffiths-Jones S."/>
            <person name="Harris D.E."/>
            <person name="Katzer F."/>
            <person name="Larke N."/>
            <person name="Lord A."/>
            <person name="Maser P."/>
            <person name="McKellar S."/>
            <person name="Mooney P."/>
            <person name="Morton F."/>
            <person name="Nene V."/>
            <person name="O'Neil S."/>
            <person name="Price C."/>
            <person name="Quail M.A."/>
            <person name="Rabbinowitsch E."/>
            <person name="Rawlings N.D."/>
            <person name="Rutter S."/>
            <person name="Saunders D."/>
            <person name="Seeger K."/>
            <person name="Shah T."/>
            <person name="Squares R."/>
            <person name="Squares S."/>
            <person name="Tivey A."/>
            <person name="Walker A.R."/>
            <person name="Woodward J."/>
            <person name="Dobbelaere D.A.E."/>
            <person name="Langsley G."/>
            <person name="Rajandream M.A."/>
            <person name="McKeever D."/>
            <person name="Shiels B."/>
            <person name="Tait A."/>
            <person name="Barrell B.G."/>
            <person name="Hall N."/>
        </authorList>
    </citation>
    <scope>NUCLEOTIDE SEQUENCE [LARGE SCALE GENOMIC DNA]</scope>
    <source>
        <strain evidence="3">Ankara</strain>
    </source>
</reference>
<keyword evidence="3" id="KW-1185">Reference proteome</keyword>
<keyword evidence="1" id="KW-0472">Membrane</keyword>
<sequence length="967" mass="101329">MQQKIVRHHHLEWRNYNKTDATKDDTEADTNNMFWNSFDIMIIHKILLASIFVYSVDYRESHIVDIKKIIITGITTNTENTTESEKTIKITAGTVSIYIGTVDEGNCCSYPNPKDATTQIGTVTKATITPHKDGKATLKIDIKITPTAANNDALNALAHLATPTSPCKVEVNTSKNQLTITIKYNKNGKCIKTVITGNNLGAGLKKLGLKDTNDATVKVAPPPNHLKIEYKDANGDDEKKTGYINKSAKEIAKEIEATAKDPANPNAETYYQVIHPTTKIRYSFKLDTDQANKLTTSGATITGPVTVDYGHIFAEGFGNLEDIKESMVSPLLIVLVGMGLAYGYYLDTQKTVITFEKDGKGTGKVSVILILLILLLIVFKKNEDTPAGPATKPNTITLKTTLTGPKSGTITITGKTVPATVHFGHIFTDKFDTSSVLWEIISPKLIVIVGIHSYVNKGNWGYEHKKSCKSNNPEGGDPDTNGDCTDCGTCTFDSLKLKDTLNPDAAGDAVTLTGGGDGFKSSATITVTRGEGSTVDFTSLTLSGGENLNISINKGTINNDAGNLQIGSPQLTKDTVLKLNATGTLSVSDVPVTLTGTIVVTSKGVAIGTTPLQFGGGPGGPGGVTGSLTLENAGSKTHVTITTGSLTINSAGLEKLKTATGTLKIVKDSPTESSVKYKLVTSDTIILGLSTLNNINASAKVTLKGLPTSQIKIAPGTGTNGINALSIFGTEVTFSKTDGNFGTLKGTNLDLTLNGSFSNAKITKVGGGALKIGEQLTIGTVLKITGSNGTAQINANISVTNGGQLGSATSYNLTGGITGTLTSLNDDASVRSISGNLLISIMVGTAHAKIIIEGDTATSGSSNGTYTLATGGNLHVTGINLSGDGTDPYELTSIGSLTASLKLKTGSVTIKQNTLITLKLTVASNAQLTVNSRSTSGTLKGPKYGRLSLGAYKVTNNTDVTLNTSEA</sequence>
<dbReference type="RefSeq" id="XP_955259.1">
    <property type="nucleotide sequence ID" value="XM_950166.1"/>
</dbReference>
<feature type="transmembrane region" description="Helical" evidence="1">
    <location>
        <begin position="361"/>
        <end position="379"/>
    </location>
</feature>
<feature type="transmembrane region" description="Helical" evidence="1">
    <location>
        <begin position="327"/>
        <end position="345"/>
    </location>
</feature>
<evidence type="ECO:0000313" key="2">
    <source>
        <dbReference type="EMBL" id="CAI75783.1"/>
    </source>
</evidence>
<dbReference type="GeneID" id="3864871"/>
<dbReference type="Proteomes" id="UP000001950">
    <property type="component" value="Chromosome 3"/>
</dbReference>
<dbReference type="VEuPathDB" id="PiroplasmaDB:TA05250"/>
<organism evidence="2 3">
    <name type="scientific">Theileria annulata</name>
    <dbReference type="NCBI Taxonomy" id="5874"/>
    <lineage>
        <taxon>Eukaryota</taxon>
        <taxon>Sar</taxon>
        <taxon>Alveolata</taxon>
        <taxon>Apicomplexa</taxon>
        <taxon>Aconoidasida</taxon>
        <taxon>Piroplasmida</taxon>
        <taxon>Theileriidae</taxon>
        <taxon>Theileria</taxon>
    </lineage>
</organism>
<dbReference type="EMBL" id="CR940352">
    <property type="protein sequence ID" value="CAI75783.1"/>
    <property type="molecule type" value="Genomic_DNA"/>
</dbReference>